<dbReference type="PROSITE" id="PS01187">
    <property type="entry name" value="EGF_CA"/>
    <property type="match status" value="1"/>
</dbReference>
<evidence type="ECO:0000313" key="8">
    <source>
        <dbReference type="EMBL" id="EYB99233.1"/>
    </source>
</evidence>
<keyword evidence="1 4" id="KW-0245">EGF-like domain</keyword>
<dbReference type="SMART" id="SM00181">
    <property type="entry name" value="EGF"/>
    <property type="match status" value="4"/>
</dbReference>
<sequence length="812" mass="90566">MLGKLLIPCFGFALLLHHTETALLEMSGFHCKHASSMRLDRELHGEPHITTPPFEFSIVDDKGNAVEYYTPGEIYKVRLVGYIHFRGFMIQSRLCTPEGYTIGSLRGGRFILGNSADIFGVRYQRCDDSQSNDALTHTDSSKKFLVEVQWTTERDVGAVQFMLTVAAEDELYWERWRPRNGFIRPRAEKEGKVVETLFEIEVSPGPDVEPTMSPEEEATALSVEDGSTAEPFDAKLFEEIEAAEESESNRLKSAESLIALHSAFMPHDEDSSESSTSIPTLTSPSTLATTSPTSTASATTEPTTMDSLTTSSISPTTPSMSTTSEIPLPTTIEDITTISMNETIDFNSTSRRLFKKYTPSKEVELRDDDLRFLNSHVQLLQHDIVDEEMDPEETCRQANPCENGGKCLVKDRQVHCECAVGFVGANCSGSSILSRLASAQTNNPFQTAVSEVDMCINHACAQNSTCRNGPSGTYICDCKENTVGTYCQFTCPEDLCSGNGECIMRSDGKIGCRCNSGMTGRHCEKEINECLQNKCRNAVECIDKFDDYECVCEVGWIGKDCDRPCQDVYGSCRTWKREGQCDVRNSIRFQQHPFIPRESTDFFHLNCPVSCEKCVPMNDTNTAEPVDRLPAVLLPLSWMLGIWETEVKGFNGRALDFPLDFNSTAGYNETIVFSVAKPIMFGTPSINFTCTAVNNDDPTDIHTQQGFLTIRQYPPAGEKVMKVALTTVNNQGSTMIEEGPMTKVEGTSGPILNLSPIYMNIQKDLQRIMPKKISRSFTKKGSRLIQTATKETNGRKIKFKKVYSRIREFEFF</sequence>
<feature type="signal peptide" evidence="6">
    <location>
        <begin position="1"/>
        <end position="21"/>
    </location>
</feature>
<evidence type="ECO:0000256" key="1">
    <source>
        <dbReference type="ARBA" id="ARBA00022536"/>
    </source>
</evidence>
<feature type="domain" description="EGF-like" evidence="7">
    <location>
        <begin position="526"/>
        <end position="562"/>
    </location>
</feature>
<dbReference type="AlphaFoldDB" id="A0A016T8E3"/>
<dbReference type="Gene3D" id="2.40.128.20">
    <property type="match status" value="1"/>
</dbReference>
<evidence type="ECO:0000313" key="9">
    <source>
        <dbReference type="Proteomes" id="UP000024635"/>
    </source>
</evidence>
<dbReference type="EMBL" id="JARK01001460">
    <property type="protein sequence ID" value="EYB99233.1"/>
    <property type="molecule type" value="Genomic_DNA"/>
</dbReference>
<dbReference type="SMART" id="SM00179">
    <property type="entry name" value="EGF_CA"/>
    <property type="match status" value="2"/>
</dbReference>
<dbReference type="Pfam" id="PF00008">
    <property type="entry name" value="EGF"/>
    <property type="match status" value="2"/>
</dbReference>
<dbReference type="Pfam" id="PF08768">
    <property type="entry name" value="THAP4_heme-bd"/>
    <property type="match status" value="1"/>
</dbReference>
<dbReference type="GO" id="GO:0005509">
    <property type="term" value="F:calcium ion binding"/>
    <property type="evidence" value="ECO:0007669"/>
    <property type="project" value="InterPro"/>
</dbReference>
<feature type="domain" description="EGF-like" evidence="7">
    <location>
        <begin position="451"/>
        <end position="488"/>
    </location>
</feature>
<evidence type="ECO:0000259" key="7">
    <source>
        <dbReference type="PROSITE" id="PS50026"/>
    </source>
</evidence>
<name>A0A016T8E3_9BILA</name>
<dbReference type="SMART" id="SM00254">
    <property type="entry name" value="ShKT"/>
    <property type="match status" value="1"/>
</dbReference>
<dbReference type="OrthoDB" id="283575at2759"/>
<dbReference type="Pfam" id="PF02014">
    <property type="entry name" value="Reeler"/>
    <property type="match status" value="1"/>
</dbReference>
<comment type="caution">
    <text evidence="8">The sequence shown here is derived from an EMBL/GenBank/DDBJ whole genome shotgun (WGS) entry which is preliminary data.</text>
</comment>
<accession>A0A016T8E3</accession>
<dbReference type="STRING" id="53326.A0A016T8E3"/>
<keyword evidence="2" id="KW-0677">Repeat</keyword>
<dbReference type="Gene3D" id="2.10.25.10">
    <property type="entry name" value="Laminin"/>
    <property type="match status" value="2"/>
</dbReference>
<organism evidence="8 9">
    <name type="scientific">Ancylostoma ceylanicum</name>
    <dbReference type="NCBI Taxonomy" id="53326"/>
    <lineage>
        <taxon>Eukaryota</taxon>
        <taxon>Metazoa</taxon>
        <taxon>Ecdysozoa</taxon>
        <taxon>Nematoda</taxon>
        <taxon>Chromadorea</taxon>
        <taxon>Rhabditida</taxon>
        <taxon>Rhabditina</taxon>
        <taxon>Rhabditomorpha</taxon>
        <taxon>Strongyloidea</taxon>
        <taxon>Ancylostomatidae</taxon>
        <taxon>Ancylostomatinae</taxon>
        <taxon>Ancylostoma</taxon>
    </lineage>
</organism>
<dbReference type="CDD" id="cd00054">
    <property type="entry name" value="EGF_CA"/>
    <property type="match status" value="2"/>
</dbReference>
<evidence type="ECO:0000256" key="4">
    <source>
        <dbReference type="PROSITE-ProRule" id="PRU00076"/>
    </source>
</evidence>
<dbReference type="InterPro" id="IPR000152">
    <property type="entry name" value="EGF-type_Asp/Asn_hydroxyl_site"/>
</dbReference>
<dbReference type="SUPFAM" id="SSF50814">
    <property type="entry name" value="Lipocalins"/>
    <property type="match status" value="1"/>
</dbReference>
<dbReference type="InterPro" id="IPR051022">
    <property type="entry name" value="Notch_Cell-Fate_Det"/>
</dbReference>
<comment type="caution">
    <text evidence="4">Lacks conserved residue(s) required for the propagation of feature annotation.</text>
</comment>
<dbReference type="PROSITE" id="PS50026">
    <property type="entry name" value="EGF_3"/>
    <property type="match status" value="4"/>
</dbReference>
<dbReference type="InterPro" id="IPR001881">
    <property type="entry name" value="EGF-like_Ca-bd_dom"/>
</dbReference>
<evidence type="ECO:0000256" key="3">
    <source>
        <dbReference type="ARBA" id="ARBA00023157"/>
    </source>
</evidence>
<dbReference type="InterPro" id="IPR018097">
    <property type="entry name" value="EGF_Ca-bd_CS"/>
</dbReference>
<feature type="disulfide bond" evidence="4">
    <location>
        <begin position="418"/>
        <end position="427"/>
    </location>
</feature>
<dbReference type="GO" id="GO:0016020">
    <property type="term" value="C:membrane"/>
    <property type="evidence" value="ECO:0007669"/>
    <property type="project" value="UniProtKB-SubCell"/>
</dbReference>
<dbReference type="InterPro" id="IPR042307">
    <property type="entry name" value="Reeler_sf"/>
</dbReference>
<dbReference type="InterPro" id="IPR002861">
    <property type="entry name" value="Reeler_dom"/>
</dbReference>
<feature type="domain" description="EGF-like" evidence="7">
    <location>
        <begin position="391"/>
        <end position="428"/>
    </location>
</feature>
<feature type="disulfide bond" evidence="4">
    <location>
        <begin position="478"/>
        <end position="487"/>
    </location>
</feature>
<feature type="chain" id="PRO_5001490678" description="EGF-like domain-containing protein" evidence="6">
    <location>
        <begin position="22"/>
        <end position="812"/>
    </location>
</feature>
<feature type="region of interest" description="Disordered" evidence="5">
    <location>
        <begin position="266"/>
        <end position="330"/>
    </location>
</feature>
<feature type="disulfide bond" evidence="4">
    <location>
        <begin position="552"/>
        <end position="561"/>
    </location>
</feature>
<dbReference type="PROSITE" id="PS00010">
    <property type="entry name" value="ASX_HYDROXYL"/>
    <property type="match status" value="1"/>
</dbReference>
<feature type="domain" description="EGF-like" evidence="7">
    <location>
        <begin position="489"/>
        <end position="524"/>
    </location>
</feature>
<feature type="disulfide bond" evidence="4">
    <location>
        <begin position="514"/>
        <end position="523"/>
    </location>
</feature>
<keyword evidence="3 4" id="KW-1015">Disulfide bond</keyword>
<proteinExistence type="predicted"/>
<dbReference type="CDD" id="cd08544">
    <property type="entry name" value="Reeler"/>
    <property type="match status" value="1"/>
</dbReference>
<reference evidence="9" key="1">
    <citation type="journal article" date="2015" name="Nat. Genet.">
        <title>The genome and transcriptome of the zoonotic hookworm Ancylostoma ceylanicum identify infection-specific gene families.</title>
        <authorList>
            <person name="Schwarz E.M."/>
            <person name="Hu Y."/>
            <person name="Antoshechkin I."/>
            <person name="Miller M.M."/>
            <person name="Sternberg P.W."/>
            <person name="Aroian R.V."/>
        </authorList>
    </citation>
    <scope>NUCLEOTIDE SEQUENCE</scope>
    <source>
        <strain evidence="9">HY135</strain>
    </source>
</reference>
<gene>
    <name evidence="8" type="primary">Acey_s0124.g1234</name>
    <name evidence="8" type="synonym">Acey-Y46G5A.29</name>
    <name evidence="8" type="ORF">Y032_0124g1234</name>
</gene>
<dbReference type="Proteomes" id="UP000024635">
    <property type="component" value="Unassembled WGS sequence"/>
</dbReference>
<protein>
    <recommendedName>
        <fullName evidence="7">EGF-like domain-containing protein</fullName>
    </recommendedName>
</protein>
<dbReference type="PANTHER" id="PTHR24049">
    <property type="entry name" value="CRUMBS FAMILY MEMBER"/>
    <property type="match status" value="1"/>
</dbReference>
<dbReference type="PROSITE" id="PS00022">
    <property type="entry name" value="EGF_1"/>
    <property type="match status" value="4"/>
</dbReference>
<keyword evidence="6" id="KW-0732">Signal</keyword>
<feature type="region of interest" description="Disordered" evidence="5">
    <location>
        <begin position="203"/>
        <end position="228"/>
    </location>
</feature>
<dbReference type="PROSITE" id="PS01186">
    <property type="entry name" value="EGF_2"/>
    <property type="match status" value="1"/>
</dbReference>
<keyword evidence="9" id="KW-1185">Reference proteome</keyword>
<dbReference type="InterPro" id="IPR014878">
    <property type="entry name" value="THAP4-like_heme-bd"/>
</dbReference>
<dbReference type="InterPro" id="IPR003582">
    <property type="entry name" value="ShKT_dom"/>
</dbReference>
<evidence type="ECO:0000256" key="5">
    <source>
        <dbReference type="SAM" id="MobiDB-lite"/>
    </source>
</evidence>
<feature type="compositionally biased region" description="Low complexity" evidence="5">
    <location>
        <begin position="273"/>
        <end position="324"/>
    </location>
</feature>
<dbReference type="InterPro" id="IPR000742">
    <property type="entry name" value="EGF"/>
</dbReference>
<dbReference type="InterPro" id="IPR012674">
    <property type="entry name" value="Calycin"/>
</dbReference>
<evidence type="ECO:0000256" key="6">
    <source>
        <dbReference type="SAM" id="SignalP"/>
    </source>
</evidence>
<dbReference type="SUPFAM" id="SSF57196">
    <property type="entry name" value="EGF/Laminin"/>
    <property type="match status" value="3"/>
</dbReference>
<dbReference type="Gene3D" id="2.60.40.4060">
    <property type="entry name" value="Reeler domain"/>
    <property type="match status" value="1"/>
</dbReference>
<evidence type="ECO:0000256" key="2">
    <source>
        <dbReference type="ARBA" id="ARBA00022737"/>
    </source>
</evidence>